<keyword evidence="3" id="KW-1185">Reference proteome</keyword>
<gene>
    <name evidence="2" type="ORF">MSAN_01765600</name>
</gene>
<organism evidence="2 3">
    <name type="scientific">Mycena sanguinolenta</name>
    <dbReference type="NCBI Taxonomy" id="230812"/>
    <lineage>
        <taxon>Eukaryota</taxon>
        <taxon>Fungi</taxon>
        <taxon>Dikarya</taxon>
        <taxon>Basidiomycota</taxon>
        <taxon>Agaricomycotina</taxon>
        <taxon>Agaricomycetes</taxon>
        <taxon>Agaricomycetidae</taxon>
        <taxon>Agaricales</taxon>
        <taxon>Marasmiineae</taxon>
        <taxon>Mycenaceae</taxon>
        <taxon>Mycena</taxon>
    </lineage>
</organism>
<evidence type="ECO:0000313" key="3">
    <source>
        <dbReference type="Proteomes" id="UP000623467"/>
    </source>
</evidence>
<comment type="caution">
    <text evidence="2">The sequence shown here is derived from an EMBL/GenBank/DDBJ whole genome shotgun (WGS) entry which is preliminary data.</text>
</comment>
<proteinExistence type="predicted"/>
<dbReference type="EMBL" id="JACAZH010000017">
    <property type="protein sequence ID" value="KAF7348128.1"/>
    <property type="molecule type" value="Genomic_DNA"/>
</dbReference>
<keyword evidence="1" id="KW-0472">Membrane</keyword>
<dbReference type="Proteomes" id="UP000623467">
    <property type="component" value="Unassembled WGS sequence"/>
</dbReference>
<dbReference type="AlphaFoldDB" id="A0A8H6XV47"/>
<reference evidence="2" key="1">
    <citation type="submission" date="2020-05" db="EMBL/GenBank/DDBJ databases">
        <title>Mycena genomes resolve the evolution of fungal bioluminescence.</title>
        <authorList>
            <person name="Tsai I.J."/>
        </authorList>
    </citation>
    <scope>NUCLEOTIDE SEQUENCE</scope>
    <source>
        <strain evidence="2">160909Yilan</strain>
    </source>
</reference>
<evidence type="ECO:0000256" key="1">
    <source>
        <dbReference type="SAM" id="Phobius"/>
    </source>
</evidence>
<protein>
    <submittedName>
        <fullName evidence="2">Uncharacterized protein</fullName>
    </submittedName>
</protein>
<keyword evidence="1" id="KW-0812">Transmembrane</keyword>
<feature type="transmembrane region" description="Helical" evidence="1">
    <location>
        <begin position="52"/>
        <end position="72"/>
    </location>
</feature>
<name>A0A8H6XV47_9AGAR</name>
<evidence type="ECO:0000313" key="2">
    <source>
        <dbReference type="EMBL" id="KAF7348128.1"/>
    </source>
</evidence>
<keyword evidence="1" id="KW-1133">Transmembrane helix</keyword>
<dbReference type="OrthoDB" id="2559662at2759"/>
<dbReference type="Gene3D" id="3.40.50.11350">
    <property type="match status" value="1"/>
</dbReference>
<accession>A0A8H6XV47</accession>
<sequence length="520" mass="57436">MSLWRALLRLLPSQNHKDEYELLPESSSHHEPRPRGRRRSYGCFRFFTLRRLLLLLAFIPLLLMIGVLLSGVPPTYNDIRAYEAKLPQNNVSDLSVADERTFLRFPDHLWGHGLNNVLQEAIVMGYLAHLSGRVYVFEDYTWSHLPMPYTIYDFALRSTRIPLNAFIAGPLAGGPLPAPDENAVQKRAVSAAFYEKACPRSAVHLVSSVGAPTEAEGSALLEWWVKRLSDVHGARCVEIDSSEQPVFDRFLFGSPRLLSLLPGLNESPILGAFAWSPLVHSAVVRNFAVLRPPDPAALYPPSRPLALAADKSSHLSSPSSSLAIPDSRRSLTGLVAVHLRRGDYQRHCPRLAQWGSGYMGVNTHPLLPDRFVIPSNSTPEATEAHYLEHCLPTPAQLAARLHTVRAEHAKRHPGEAPLSRVYILTNAWGWFVNSVRKELVKDGWDEVWGSGDIVLDSAQAGVGMAVDMRIGEGAEVFLGNGVGAIRLCFTCGIMLTCRLGAALVLESDEQHRNAPASAWT</sequence>